<dbReference type="OrthoDB" id="9787572at2"/>
<dbReference type="AlphaFoldDB" id="A0A516KH22"/>
<dbReference type="SUPFAM" id="SSF56784">
    <property type="entry name" value="HAD-like"/>
    <property type="match status" value="1"/>
</dbReference>
<dbReference type="InterPro" id="IPR010021">
    <property type="entry name" value="PGPP1/Gep4"/>
</dbReference>
<dbReference type="Gene3D" id="3.40.50.1000">
    <property type="entry name" value="HAD superfamily/HAD-like"/>
    <property type="match status" value="1"/>
</dbReference>
<dbReference type="GO" id="GO:0005737">
    <property type="term" value="C:cytoplasm"/>
    <property type="evidence" value="ECO:0007669"/>
    <property type="project" value="TreeGrafter"/>
</dbReference>
<dbReference type="Proteomes" id="UP000315215">
    <property type="component" value="Chromosome"/>
</dbReference>
<dbReference type="FunFam" id="3.40.50.1000:FF:000067">
    <property type="entry name" value="HAD phosphatase, family IIIA"/>
    <property type="match status" value="1"/>
</dbReference>
<evidence type="ECO:0000313" key="2">
    <source>
        <dbReference type="Proteomes" id="UP000315215"/>
    </source>
</evidence>
<dbReference type="NCBIfam" id="TIGR01662">
    <property type="entry name" value="HAD-SF-IIIA"/>
    <property type="match status" value="1"/>
</dbReference>
<dbReference type="PANTHER" id="PTHR19288:SF25">
    <property type="entry name" value="PHOSPHATIDYLGLYCEROPHOSPHATASE GEP4, MITOCHONDRIAL"/>
    <property type="match status" value="1"/>
</dbReference>
<name>A0A516KH22_9BACI</name>
<protein>
    <submittedName>
        <fullName evidence="1">YqeG family HAD IIIA-type phosphatase</fullName>
    </submittedName>
</protein>
<dbReference type="Pfam" id="PF13242">
    <property type="entry name" value="Hydrolase_like"/>
    <property type="match status" value="1"/>
</dbReference>
<dbReference type="CDD" id="cd16416">
    <property type="entry name" value="HAD_BsYqeG-like"/>
    <property type="match status" value="1"/>
</dbReference>
<organism evidence="1 2">
    <name type="scientific">Radiobacillus deserti</name>
    <dbReference type="NCBI Taxonomy" id="2594883"/>
    <lineage>
        <taxon>Bacteria</taxon>
        <taxon>Bacillati</taxon>
        <taxon>Bacillota</taxon>
        <taxon>Bacilli</taxon>
        <taxon>Bacillales</taxon>
        <taxon>Bacillaceae</taxon>
        <taxon>Radiobacillus</taxon>
    </lineage>
</organism>
<dbReference type="NCBIfam" id="TIGR01549">
    <property type="entry name" value="HAD-SF-IA-v1"/>
    <property type="match status" value="1"/>
</dbReference>
<evidence type="ECO:0000313" key="1">
    <source>
        <dbReference type="EMBL" id="QDP40677.1"/>
    </source>
</evidence>
<reference evidence="1 2" key="1">
    <citation type="submission" date="2019-07" db="EMBL/GenBank/DDBJ databases">
        <authorList>
            <person name="Li J."/>
        </authorList>
    </citation>
    <scope>NUCLEOTIDE SEQUENCE [LARGE SCALE GENOMIC DNA]</scope>
    <source>
        <strain evidence="1 2">TKL69</strain>
    </source>
</reference>
<dbReference type="NCBIfam" id="TIGR01668">
    <property type="entry name" value="YqeG_hyp_ppase"/>
    <property type="match status" value="1"/>
</dbReference>
<dbReference type="GO" id="GO:0008962">
    <property type="term" value="F:phosphatidylglycerophosphatase activity"/>
    <property type="evidence" value="ECO:0007669"/>
    <property type="project" value="InterPro"/>
</dbReference>
<accession>A0A516KH22</accession>
<dbReference type="EMBL" id="CP041666">
    <property type="protein sequence ID" value="QDP40677.1"/>
    <property type="molecule type" value="Genomic_DNA"/>
</dbReference>
<keyword evidence="2" id="KW-1185">Reference proteome</keyword>
<proteinExistence type="predicted"/>
<dbReference type="InterPro" id="IPR006439">
    <property type="entry name" value="HAD-SF_hydro_IA"/>
</dbReference>
<dbReference type="InterPro" id="IPR023214">
    <property type="entry name" value="HAD_sf"/>
</dbReference>
<dbReference type="KEGG" id="aqt:FN924_11065"/>
<gene>
    <name evidence="1" type="ORF">FN924_11065</name>
</gene>
<dbReference type="InterPro" id="IPR006549">
    <property type="entry name" value="HAD-SF_hydro_IIIA"/>
</dbReference>
<dbReference type="PANTHER" id="PTHR19288">
    <property type="entry name" value="4-NITROPHENYLPHOSPHATASE-RELATED"/>
    <property type="match status" value="1"/>
</dbReference>
<sequence length="187" mass="21454">MSKELEARDKVNEVNRLLRRFLPNEHVKSVFDIKPEDLKAKAIKGIITDLDNTLVAWDVADATPEIIDWFKSMEENNIKITIISNNKEERVKLFSEPLNTPFVFSARKPLGRAFKRATQSMGLNREDVVVIGDQLLTDVLGGNSAGFYTILVVPIVQTDGKITKINRQIERRILSWMRRKGMISWEE</sequence>
<dbReference type="InterPro" id="IPR036412">
    <property type="entry name" value="HAD-like_sf"/>
</dbReference>